<name>A0A0G2Z9F9_9BACT</name>
<evidence type="ECO:0000256" key="6">
    <source>
        <dbReference type="ARBA" id="ARBA00050776"/>
    </source>
</evidence>
<evidence type="ECO:0000313" key="10">
    <source>
        <dbReference type="Proteomes" id="UP000035159"/>
    </source>
</evidence>
<evidence type="ECO:0000259" key="8">
    <source>
        <dbReference type="Pfam" id="PF00266"/>
    </source>
</evidence>
<organism evidence="9 10">
    <name type="scientific">Kosmotoga pacifica</name>
    <dbReference type="NCBI Taxonomy" id="1330330"/>
    <lineage>
        <taxon>Bacteria</taxon>
        <taxon>Thermotogati</taxon>
        <taxon>Thermotogota</taxon>
        <taxon>Thermotogae</taxon>
        <taxon>Kosmotogales</taxon>
        <taxon>Kosmotogaceae</taxon>
        <taxon>Kosmotoga</taxon>
    </lineage>
</organism>
<keyword evidence="4" id="KW-0808">Transferase</keyword>
<dbReference type="Gene3D" id="3.90.1150.10">
    <property type="entry name" value="Aspartate Aminotransferase, domain 1"/>
    <property type="match status" value="1"/>
</dbReference>
<dbReference type="AlphaFoldDB" id="A0A0G2Z9F9"/>
<dbReference type="SUPFAM" id="SSF53383">
    <property type="entry name" value="PLP-dependent transferases"/>
    <property type="match status" value="1"/>
</dbReference>
<dbReference type="PANTHER" id="PTHR43586:SF8">
    <property type="entry name" value="CYSTEINE DESULFURASE 1, CHLOROPLASTIC"/>
    <property type="match status" value="1"/>
</dbReference>
<evidence type="ECO:0000256" key="1">
    <source>
        <dbReference type="ARBA" id="ARBA00001933"/>
    </source>
</evidence>
<dbReference type="InterPro" id="IPR000192">
    <property type="entry name" value="Aminotrans_V_dom"/>
</dbReference>
<reference evidence="9 10" key="1">
    <citation type="submission" date="2015-04" db="EMBL/GenBank/DDBJ databases">
        <title>Complete Genome Sequence of Kosmotoga pacifica SLHLJ1.</title>
        <authorList>
            <person name="Jiang L.J."/>
            <person name="Shao Z.Z."/>
            <person name="Jebbar M."/>
        </authorList>
    </citation>
    <scope>NUCLEOTIDE SEQUENCE [LARGE SCALE GENOMIC DNA]</scope>
    <source>
        <strain evidence="9 10">SLHLJ1</strain>
    </source>
</reference>
<dbReference type="GO" id="GO:0031071">
    <property type="term" value="F:cysteine desulfurase activity"/>
    <property type="evidence" value="ECO:0007669"/>
    <property type="project" value="UniProtKB-EC"/>
</dbReference>
<accession>A0A0G2Z9F9</accession>
<dbReference type="InterPro" id="IPR020578">
    <property type="entry name" value="Aminotrans_V_PyrdxlP_BS"/>
</dbReference>
<evidence type="ECO:0000256" key="3">
    <source>
        <dbReference type="ARBA" id="ARBA00012239"/>
    </source>
</evidence>
<comment type="cofactor">
    <cofactor evidence="1 7">
        <name>pyridoxal 5'-phosphate</name>
        <dbReference type="ChEBI" id="CHEBI:597326"/>
    </cofactor>
</comment>
<dbReference type="EMBL" id="CP011232">
    <property type="protein sequence ID" value="AKI98240.1"/>
    <property type="molecule type" value="Genomic_DNA"/>
</dbReference>
<keyword evidence="5" id="KW-0663">Pyridoxal phosphate</keyword>
<evidence type="ECO:0000313" key="9">
    <source>
        <dbReference type="EMBL" id="AKI98240.1"/>
    </source>
</evidence>
<feature type="domain" description="Aminotransferase class V" evidence="8">
    <location>
        <begin position="22"/>
        <end position="389"/>
    </location>
</feature>
<dbReference type="InterPro" id="IPR015424">
    <property type="entry name" value="PyrdxlP-dep_Trfase"/>
</dbReference>
<dbReference type="Proteomes" id="UP000035159">
    <property type="component" value="Chromosome"/>
</dbReference>
<dbReference type="PROSITE" id="PS00595">
    <property type="entry name" value="AA_TRANSFER_CLASS_5"/>
    <property type="match status" value="1"/>
</dbReference>
<dbReference type="GO" id="GO:0030170">
    <property type="term" value="F:pyridoxal phosphate binding"/>
    <property type="evidence" value="ECO:0007669"/>
    <property type="project" value="InterPro"/>
</dbReference>
<dbReference type="PANTHER" id="PTHR43586">
    <property type="entry name" value="CYSTEINE DESULFURASE"/>
    <property type="match status" value="1"/>
</dbReference>
<dbReference type="Pfam" id="PF00266">
    <property type="entry name" value="Aminotran_5"/>
    <property type="match status" value="1"/>
</dbReference>
<comment type="catalytic activity">
    <reaction evidence="6">
        <text>(sulfur carrier)-H + L-cysteine = (sulfur carrier)-SH + L-alanine</text>
        <dbReference type="Rhea" id="RHEA:43892"/>
        <dbReference type="Rhea" id="RHEA-COMP:14737"/>
        <dbReference type="Rhea" id="RHEA-COMP:14739"/>
        <dbReference type="ChEBI" id="CHEBI:29917"/>
        <dbReference type="ChEBI" id="CHEBI:35235"/>
        <dbReference type="ChEBI" id="CHEBI:57972"/>
        <dbReference type="ChEBI" id="CHEBI:64428"/>
        <dbReference type="EC" id="2.8.1.7"/>
    </reaction>
</comment>
<gene>
    <name evidence="9" type="ORF">IX53_03865</name>
</gene>
<dbReference type="PATRIC" id="fig|1330330.3.peg.776"/>
<evidence type="ECO:0000256" key="7">
    <source>
        <dbReference type="RuleBase" id="RU004504"/>
    </source>
</evidence>
<protein>
    <recommendedName>
        <fullName evidence="3">cysteine desulfurase</fullName>
        <ecNumber evidence="3">2.8.1.7</ecNumber>
    </recommendedName>
</protein>
<dbReference type="CDD" id="cd06453">
    <property type="entry name" value="SufS_like"/>
    <property type="match status" value="1"/>
</dbReference>
<proteinExistence type="inferred from homology"/>
<evidence type="ECO:0000256" key="2">
    <source>
        <dbReference type="ARBA" id="ARBA00010447"/>
    </source>
</evidence>
<evidence type="ECO:0000256" key="5">
    <source>
        <dbReference type="ARBA" id="ARBA00022898"/>
    </source>
</evidence>
<comment type="similarity">
    <text evidence="2">Belongs to the class-V pyridoxal-phosphate-dependent aminotransferase family. Csd subfamily.</text>
</comment>
<keyword evidence="10" id="KW-1185">Reference proteome</keyword>
<dbReference type="KEGG" id="kpf:IX53_03865"/>
<dbReference type="GO" id="GO:0006534">
    <property type="term" value="P:cysteine metabolic process"/>
    <property type="evidence" value="ECO:0007669"/>
    <property type="project" value="InterPro"/>
</dbReference>
<dbReference type="EC" id="2.8.1.7" evidence="3"/>
<dbReference type="STRING" id="1330330.IX53_03865"/>
<dbReference type="Gene3D" id="3.40.640.10">
    <property type="entry name" value="Type I PLP-dependent aspartate aminotransferase-like (Major domain)"/>
    <property type="match status" value="1"/>
</dbReference>
<dbReference type="InterPro" id="IPR015421">
    <property type="entry name" value="PyrdxlP-dep_Trfase_major"/>
</dbReference>
<dbReference type="InterPro" id="IPR010970">
    <property type="entry name" value="Cys_dSase_SufS"/>
</dbReference>
<dbReference type="InterPro" id="IPR015422">
    <property type="entry name" value="PyrdxlP-dep_Trfase_small"/>
</dbReference>
<evidence type="ECO:0000256" key="4">
    <source>
        <dbReference type="ARBA" id="ARBA00022679"/>
    </source>
</evidence>
<sequence length="401" mass="44819">MDDYFCKLKSDFPIFSKHPDLVYLDNAATTQKPFSVIEKLKNFYSETNANVHRAVYRLAEESTALYEEAREIVASFVGAKSGEVIFTRGTTESLNLLAYSLGLSKKYRAFVVPLFEHHSNFVPWQQVAHILGLKFYPVKIHASGFLLEDVVKTINRCEKPFVFSMTGLTNSLGYRTPFEEVTKLVHSAGGVFVLDGAQLIPHEPFNFKESGVDFLAFSGHKILGPTGIGVLVGKEDLLKQMIPFQYGGEMIDRVGERDTTFAPIPHRFEAGTPNVAGAVGLGEALKYLERIGIEKISKHIKNLTEEAVKELSDIPGLTLYRPENSHGIISFSHENIHPHDLAELLSRLSNVAIRSGHHCSQQQMKVLGVSSLCRASFYLYNTHSDVKKLADGIREALRWFS</sequence>